<dbReference type="InterPro" id="IPR038592">
    <property type="entry name" value="CheD-like_sf"/>
</dbReference>
<dbReference type="SUPFAM" id="SSF64438">
    <property type="entry name" value="CNF1/YfiH-like putative cysteine hydrolases"/>
    <property type="match status" value="1"/>
</dbReference>
<dbReference type="CDD" id="cd00077">
    <property type="entry name" value="HDc"/>
    <property type="match status" value="1"/>
</dbReference>
<dbReference type="Gene3D" id="3.30.1330.200">
    <property type="match status" value="1"/>
</dbReference>
<accession>A0A8J6TKN2</accession>
<protein>
    <recommendedName>
        <fullName evidence="3">Probable chemoreceptor glutamine deamidase CheD</fullName>
        <ecNumber evidence="3">3.5.1.44</ecNumber>
    </recommendedName>
</protein>
<dbReference type="AlphaFoldDB" id="A0A8J6TKN2"/>
<dbReference type="PANTHER" id="PTHR33525:SF3">
    <property type="entry name" value="RIBONUCLEASE Y"/>
    <property type="match status" value="1"/>
</dbReference>
<dbReference type="GO" id="GO:0006935">
    <property type="term" value="P:chemotaxis"/>
    <property type="evidence" value="ECO:0007669"/>
    <property type="project" value="UniProtKB-UniRule"/>
</dbReference>
<evidence type="ECO:0000256" key="3">
    <source>
        <dbReference type="HAMAP-Rule" id="MF_01440"/>
    </source>
</evidence>
<keyword evidence="2 3" id="KW-0378">Hydrolase</keyword>
<dbReference type="Gene3D" id="1.10.3210.10">
    <property type="entry name" value="Hypothetical protein af1432"/>
    <property type="match status" value="1"/>
</dbReference>
<dbReference type="InterPro" id="IPR005659">
    <property type="entry name" value="Chemorcpt_Glu_NH3ase_CheD"/>
</dbReference>
<dbReference type="InterPro" id="IPR011324">
    <property type="entry name" value="Cytotoxic_necrot_fac-like_cat"/>
</dbReference>
<comment type="caution">
    <text evidence="5">The sequence shown here is derived from an EMBL/GenBank/DDBJ whole genome shotgun (WGS) entry which is preliminary data.</text>
</comment>
<dbReference type="SUPFAM" id="SSF109604">
    <property type="entry name" value="HD-domain/PDEase-like"/>
    <property type="match status" value="1"/>
</dbReference>
<sequence length="457" mass="50225">MKAESNLHRLHVASGNYVISKTKNVGLDACLGTCVGITLCDRKAGVGGLIHLLLPEPPNPQNPWKPEIYASTGLPLFIRDLCESGADKYNLEACVAGGALVGPVSRQDLDLDIGGRTTAIARTILKDAAIPIRKAETGGYFSCRLSLDLNTFESSIQPLSTQTHPVVENFTKPTAGEIAHAIQLIKPIPQISLKMARMINESDYNMREVAGEIKQDQVLTAKVIRLCNSSFIGLKRKIDSIDRALVIIGEKMLLQLLLTASLELFLTDSGQGYSLCKGGLFQHALGTAIVSGELAEFTGKASPEIAYTAGLLHDIGIIVLDQFISSVHPFFYRRTQIDGVELCEVESEKLGITHPQAGELLAENWSLPDNLADVIRHHHYPEKARVDPELTHLVYLADLIMNRFHVGQVLEFMNMEKLPQRLQKVGLKPSQFSDVIELISQKIFDPQQNNSILIPQL</sequence>
<dbReference type="SMART" id="SM00471">
    <property type="entry name" value="HDc"/>
    <property type="match status" value="1"/>
</dbReference>
<dbReference type="Proteomes" id="UP000605201">
    <property type="component" value="Unassembled WGS sequence"/>
</dbReference>
<feature type="domain" description="HDOD" evidence="4">
    <location>
        <begin position="185"/>
        <end position="381"/>
    </location>
</feature>
<name>A0A8J6TKN2_9BACT</name>
<reference evidence="5 6" key="1">
    <citation type="submission" date="2020-08" db="EMBL/GenBank/DDBJ databases">
        <title>Bridging the membrane lipid divide: bacteria of the FCB group superphylum have the potential to synthesize archaeal ether lipids.</title>
        <authorList>
            <person name="Villanueva L."/>
            <person name="Von Meijenfeldt F.A.B."/>
            <person name="Westbye A.B."/>
            <person name="Yadav S."/>
            <person name="Hopmans E.C."/>
            <person name="Dutilh B.E."/>
            <person name="Sinninghe Damste J.S."/>
        </authorList>
    </citation>
    <scope>NUCLEOTIDE SEQUENCE [LARGE SCALE GENOMIC DNA]</scope>
    <source>
        <strain evidence="5">NIOZ-UU17</strain>
    </source>
</reference>
<comment type="similarity">
    <text evidence="3">Belongs to the CheD family.</text>
</comment>
<evidence type="ECO:0000313" key="5">
    <source>
        <dbReference type="EMBL" id="MBC8432304.1"/>
    </source>
</evidence>
<dbReference type="PROSITE" id="PS51833">
    <property type="entry name" value="HDOD"/>
    <property type="match status" value="1"/>
</dbReference>
<organism evidence="5 6">
    <name type="scientific">Candidatus Desulfatibia vada</name>
    <dbReference type="NCBI Taxonomy" id="2841696"/>
    <lineage>
        <taxon>Bacteria</taxon>
        <taxon>Pseudomonadati</taxon>
        <taxon>Thermodesulfobacteriota</taxon>
        <taxon>Desulfobacteria</taxon>
        <taxon>Desulfobacterales</taxon>
        <taxon>Desulfobacterales incertae sedis</taxon>
        <taxon>Candidatus Desulfatibia</taxon>
    </lineage>
</organism>
<proteinExistence type="inferred from homology"/>
<comment type="catalytic activity">
    <reaction evidence="3">
        <text>L-glutaminyl-[protein] + H2O = L-glutamyl-[protein] + NH4(+)</text>
        <dbReference type="Rhea" id="RHEA:16441"/>
        <dbReference type="Rhea" id="RHEA-COMP:10207"/>
        <dbReference type="Rhea" id="RHEA-COMP:10208"/>
        <dbReference type="ChEBI" id="CHEBI:15377"/>
        <dbReference type="ChEBI" id="CHEBI:28938"/>
        <dbReference type="ChEBI" id="CHEBI:29973"/>
        <dbReference type="ChEBI" id="CHEBI:30011"/>
        <dbReference type="EC" id="3.5.1.44"/>
    </reaction>
</comment>
<dbReference type="HAMAP" id="MF_01440">
    <property type="entry name" value="CheD"/>
    <property type="match status" value="1"/>
</dbReference>
<evidence type="ECO:0000256" key="1">
    <source>
        <dbReference type="ARBA" id="ARBA00022500"/>
    </source>
</evidence>
<dbReference type="EC" id="3.5.1.44" evidence="3"/>
<dbReference type="InterPro" id="IPR013976">
    <property type="entry name" value="HDOD"/>
</dbReference>
<dbReference type="PANTHER" id="PTHR33525">
    <property type="match status" value="1"/>
</dbReference>
<dbReference type="Pfam" id="PF08668">
    <property type="entry name" value="HDOD"/>
    <property type="match status" value="1"/>
</dbReference>
<evidence type="ECO:0000256" key="2">
    <source>
        <dbReference type="ARBA" id="ARBA00022801"/>
    </source>
</evidence>
<dbReference type="EMBL" id="JACNIG010000216">
    <property type="protein sequence ID" value="MBC8432304.1"/>
    <property type="molecule type" value="Genomic_DNA"/>
</dbReference>
<dbReference type="GO" id="GO:0050568">
    <property type="term" value="F:protein-glutamine glutaminase activity"/>
    <property type="evidence" value="ECO:0007669"/>
    <property type="project" value="UniProtKB-UniRule"/>
</dbReference>
<evidence type="ECO:0000313" key="6">
    <source>
        <dbReference type="Proteomes" id="UP000605201"/>
    </source>
</evidence>
<comment type="function">
    <text evidence="3">Probably deamidates glutamine residues to glutamate on methyl-accepting chemotaxis receptors (MCPs), playing an important role in chemotaxis.</text>
</comment>
<evidence type="ECO:0000259" key="4">
    <source>
        <dbReference type="PROSITE" id="PS51833"/>
    </source>
</evidence>
<dbReference type="Pfam" id="PF03975">
    <property type="entry name" value="CheD"/>
    <property type="match status" value="1"/>
</dbReference>
<gene>
    <name evidence="3" type="primary">cheD</name>
    <name evidence="5" type="ORF">H8D96_10330</name>
</gene>
<keyword evidence="1 3" id="KW-0145">Chemotaxis</keyword>
<dbReference type="InterPro" id="IPR003607">
    <property type="entry name" value="HD/PDEase_dom"/>
</dbReference>
<dbReference type="CDD" id="cd16352">
    <property type="entry name" value="CheD"/>
    <property type="match status" value="1"/>
</dbReference>
<dbReference type="InterPro" id="IPR052340">
    <property type="entry name" value="RNase_Y/CdgJ"/>
</dbReference>